<dbReference type="PANTHER" id="PTHR11476">
    <property type="entry name" value="HISTIDYL-TRNA SYNTHETASE"/>
    <property type="match status" value="1"/>
</dbReference>
<feature type="binding site" evidence="8">
    <location>
        <position position="276"/>
    </location>
    <ligand>
        <name>L-histidine</name>
        <dbReference type="ChEBI" id="CHEBI:57595"/>
    </ligand>
</feature>
<name>A0A554JEF7_9BACT</name>
<dbReference type="InterPro" id="IPR004516">
    <property type="entry name" value="HisRS/HisZ"/>
</dbReference>
<evidence type="ECO:0000313" key="10">
    <source>
        <dbReference type="EMBL" id="TSC66674.1"/>
    </source>
</evidence>
<dbReference type="PIRSF" id="PIRSF001549">
    <property type="entry name" value="His-tRNA_synth"/>
    <property type="match status" value="1"/>
</dbReference>
<organism evidence="10 11">
    <name type="scientific">Candidatus Doudnabacteria bacterium Gr01-1014_77</name>
    <dbReference type="NCBI Taxonomy" id="2017133"/>
    <lineage>
        <taxon>Bacteria</taxon>
        <taxon>Candidatus Doudnaibacteriota</taxon>
    </lineage>
</organism>
<dbReference type="Proteomes" id="UP000319613">
    <property type="component" value="Unassembled WGS sequence"/>
</dbReference>
<keyword evidence="5 7" id="KW-0030">Aminoacyl-tRNA synthetase</keyword>
<evidence type="ECO:0000259" key="9">
    <source>
        <dbReference type="PROSITE" id="PS50862"/>
    </source>
</evidence>
<dbReference type="Gene3D" id="3.40.50.800">
    <property type="entry name" value="Anticodon-binding domain"/>
    <property type="match status" value="1"/>
</dbReference>
<dbReference type="NCBIfam" id="TIGR00442">
    <property type="entry name" value="hisS"/>
    <property type="match status" value="1"/>
</dbReference>
<feature type="domain" description="Aminoacyl-transfer RNA synthetases class-II family profile" evidence="9">
    <location>
        <begin position="23"/>
        <end position="336"/>
    </location>
</feature>
<dbReference type="InterPro" id="IPR015807">
    <property type="entry name" value="His-tRNA-ligase"/>
</dbReference>
<keyword evidence="7" id="KW-0963">Cytoplasm</keyword>
<comment type="catalytic activity">
    <reaction evidence="6 7">
        <text>tRNA(His) + L-histidine + ATP = L-histidyl-tRNA(His) + AMP + diphosphate + H(+)</text>
        <dbReference type="Rhea" id="RHEA:17313"/>
        <dbReference type="Rhea" id="RHEA-COMP:9665"/>
        <dbReference type="Rhea" id="RHEA-COMP:9689"/>
        <dbReference type="ChEBI" id="CHEBI:15378"/>
        <dbReference type="ChEBI" id="CHEBI:30616"/>
        <dbReference type="ChEBI" id="CHEBI:33019"/>
        <dbReference type="ChEBI" id="CHEBI:57595"/>
        <dbReference type="ChEBI" id="CHEBI:78442"/>
        <dbReference type="ChEBI" id="CHEBI:78527"/>
        <dbReference type="ChEBI" id="CHEBI:456215"/>
        <dbReference type="EC" id="6.1.1.21"/>
    </reaction>
</comment>
<dbReference type="GO" id="GO:0005737">
    <property type="term" value="C:cytoplasm"/>
    <property type="evidence" value="ECO:0007669"/>
    <property type="project" value="UniProtKB-SubCell"/>
</dbReference>
<feature type="binding site" evidence="8">
    <location>
        <position position="125"/>
    </location>
    <ligand>
        <name>L-histidine</name>
        <dbReference type="ChEBI" id="CHEBI:57595"/>
    </ligand>
</feature>
<dbReference type="HAMAP" id="MF_00127">
    <property type="entry name" value="His_tRNA_synth"/>
    <property type="match status" value="1"/>
</dbReference>
<evidence type="ECO:0000256" key="5">
    <source>
        <dbReference type="ARBA" id="ARBA00023146"/>
    </source>
</evidence>
<dbReference type="GO" id="GO:0004821">
    <property type="term" value="F:histidine-tRNA ligase activity"/>
    <property type="evidence" value="ECO:0007669"/>
    <property type="project" value="UniProtKB-UniRule"/>
</dbReference>
<evidence type="ECO:0000256" key="7">
    <source>
        <dbReference type="HAMAP-Rule" id="MF_00127"/>
    </source>
</evidence>
<dbReference type="SUPFAM" id="SSF55681">
    <property type="entry name" value="Class II aaRS and biotin synthetases"/>
    <property type="match status" value="1"/>
</dbReference>
<dbReference type="InterPro" id="IPR006195">
    <property type="entry name" value="aa-tRNA-synth_II"/>
</dbReference>
<dbReference type="SUPFAM" id="SSF52954">
    <property type="entry name" value="Class II aaRS ABD-related"/>
    <property type="match status" value="1"/>
</dbReference>
<dbReference type="GO" id="GO:0006427">
    <property type="term" value="P:histidyl-tRNA aminoacylation"/>
    <property type="evidence" value="ECO:0007669"/>
    <property type="project" value="UniProtKB-UniRule"/>
</dbReference>
<feature type="binding site" evidence="8">
    <location>
        <begin position="280"/>
        <end position="281"/>
    </location>
    <ligand>
        <name>L-histidine</name>
        <dbReference type="ChEBI" id="CHEBI:57595"/>
    </ligand>
</feature>
<feature type="binding site" evidence="8">
    <location>
        <begin position="81"/>
        <end position="83"/>
    </location>
    <ligand>
        <name>L-histidine</name>
        <dbReference type="ChEBI" id="CHEBI:57595"/>
    </ligand>
</feature>
<dbReference type="Pfam" id="PF13393">
    <property type="entry name" value="tRNA-synt_His"/>
    <property type="match status" value="1"/>
</dbReference>
<dbReference type="Pfam" id="PF03129">
    <property type="entry name" value="HGTP_anticodon"/>
    <property type="match status" value="1"/>
</dbReference>
<evidence type="ECO:0000256" key="3">
    <source>
        <dbReference type="ARBA" id="ARBA00022840"/>
    </source>
</evidence>
<evidence type="ECO:0000256" key="4">
    <source>
        <dbReference type="ARBA" id="ARBA00022917"/>
    </source>
</evidence>
<feature type="binding site" evidence="8">
    <location>
        <position position="111"/>
    </location>
    <ligand>
        <name>L-histidine</name>
        <dbReference type="ChEBI" id="CHEBI:57595"/>
    </ligand>
</feature>
<dbReference type="Gene3D" id="3.30.930.10">
    <property type="entry name" value="Bira Bifunctional Protein, Domain 2"/>
    <property type="match status" value="1"/>
</dbReference>
<dbReference type="CDD" id="cd00773">
    <property type="entry name" value="HisRS-like_core"/>
    <property type="match status" value="1"/>
</dbReference>
<evidence type="ECO:0000256" key="2">
    <source>
        <dbReference type="ARBA" id="ARBA00022741"/>
    </source>
</evidence>
<dbReference type="InterPro" id="IPR045864">
    <property type="entry name" value="aa-tRNA-synth_II/BPL/LPL"/>
</dbReference>
<comment type="subunit">
    <text evidence="7">Homodimer.</text>
</comment>
<comment type="subcellular location">
    <subcellularLocation>
        <location evidence="7">Cytoplasm</location>
    </subcellularLocation>
</comment>
<dbReference type="EMBL" id="VMFF01000001">
    <property type="protein sequence ID" value="TSC66674.1"/>
    <property type="molecule type" value="Genomic_DNA"/>
</dbReference>
<dbReference type="PROSITE" id="PS50862">
    <property type="entry name" value="AA_TRNA_LIGASE_II"/>
    <property type="match status" value="1"/>
</dbReference>
<gene>
    <name evidence="7" type="primary">hisS</name>
    <name evidence="10" type="ORF">G01um101477_9</name>
</gene>
<sequence length="441" mass="49478">MKLIEPRNLKGFRDYLPTDQIPRSIMFSKIKAVFERFGFEPLETPVLEYEDILAGKYGTEGEKLMYRFKDNGQRNVAMRYDLTVPLARVSAQYQNDLPKPFKRYQIAPVWRAENTQKGRYREFYQCDVDVVGAPAGIADAECIAMVEQIFLDLGIKKFVVKVNNRKILNAIMLTAGVSEDKMLDAIRAIDKLDKVGAKDVVSELKEKVGLSSNEAEGLITLASTKVPDVGALKAFINKYILKQPQGQEGFDELNSVFTALKAFGTKNVEIDLSLARGLDYYTSTIFETIITETIDSRKYGSVAGGGRYDGLIKLFTGKDVPAVGISIGIDRLFAAMEDLGLVKKQGIVSVLVLNMEKSLQKEYLKIVTDLRKVGINSELYYTSAEMKKQFAFAEAKNIPYGILLGLEEAKKGTVTLRNLKTRKQKTIKQKDLLKELKKVLK</sequence>
<keyword evidence="2 7" id="KW-0547">Nucleotide-binding</keyword>
<comment type="caution">
    <text evidence="10">The sequence shown here is derived from an EMBL/GenBank/DDBJ whole genome shotgun (WGS) entry which is preliminary data.</text>
</comment>
<keyword evidence="4 7" id="KW-0648">Protein biosynthesis</keyword>
<dbReference type="AlphaFoldDB" id="A0A554JEF7"/>
<dbReference type="EC" id="6.1.1.21" evidence="7"/>
<evidence type="ECO:0000256" key="8">
    <source>
        <dbReference type="PIRSR" id="PIRSR001549-1"/>
    </source>
</evidence>
<dbReference type="InterPro" id="IPR004154">
    <property type="entry name" value="Anticodon-bd"/>
</dbReference>
<dbReference type="GO" id="GO:0005524">
    <property type="term" value="F:ATP binding"/>
    <property type="evidence" value="ECO:0007669"/>
    <property type="project" value="UniProtKB-UniRule"/>
</dbReference>
<protein>
    <recommendedName>
        <fullName evidence="7">Histidine--tRNA ligase</fullName>
        <ecNumber evidence="7">6.1.1.21</ecNumber>
    </recommendedName>
    <alternativeName>
        <fullName evidence="7">Histidyl-tRNA synthetase</fullName>
        <shortName evidence="7">HisRS</shortName>
    </alternativeName>
</protein>
<proteinExistence type="inferred from homology"/>
<dbReference type="InterPro" id="IPR041715">
    <property type="entry name" value="HisRS-like_core"/>
</dbReference>
<comment type="similarity">
    <text evidence="1 7">Belongs to the class-II aminoacyl-tRNA synthetase family.</text>
</comment>
<accession>A0A554JEF7</accession>
<feature type="binding site" evidence="8">
    <location>
        <position position="129"/>
    </location>
    <ligand>
        <name>L-histidine</name>
        <dbReference type="ChEBI" id="CHEBI:57595"/>
    </ligand>
</feature>
<reference evidence="10 11" key="1">
    <citation type="submission" date="2017-07" db="EMBL/GenBank/DDBJ databases">
        <title>Mechanisms for carbon and nitrogen cycling indicate functional differentiation within the Candidate Phyla Radiation.</title>
        <authorList>
            <person name="Danczak R.E."/>
            <person name="Johnston M.D."/>
            <person name="Kenah C."/>
            <person name="Slattery M."/>
            <person name="Wrighton K.C."/>
            <person name="Wilkins M.J."/>
        </authorList>
    </citation>
    <scope>NUCLEOTIDE SEQUENCE [LARGE SCALE GENOMIC DNA]</scope>
    <source>
        <strain evidence="10">Gr01-1014_77</strain>
    </source>
</reference>
<keyword evidence="3 7" id="KW-0067">ATP-binding</keyword>
<dbReference type="InterPro" id="IPR036621">
    <property type="entry name" value="Anticodon-bd_dom_sf"/>
</dbReference>
<dbReference type="PANTHER" id="PTHR11476:SF7">
    <property type="entry name" value="HISTIDINE--TRNA LIGASE"/>
    <property type="match status" value="1"/>
</dbReference>
<evidence type="ECO:0000313" key="11">
    <source>
        <dbReference type="Proteomes" id="UP000319613"/>
    </source>
</evidence>
<evidence type="ECO:0000256" key="6">
    <source>
        <dbReference type="ARBA" id="ARBA00047639"/>
    </source>
</evidence>
<evidence type="ECO:0000256" key="1">
    <source>
        <dbReference type="ARBA" id="ARBA00008226"/>
    </source>
</evidence>
<keyword evidence="7" id="KW-0436">Ligase</keyword>